<name>A0A318A178_9MICO</name>
<dbReference type="SMART" id="SM00345">
    <property type="entry name" value="HTH_GNTR"/>
    <property type="match status" value="1"/>
</dbReference>
<keyword evidence="7" id="KW-1185">Reference proteome</keyword>
<dbReference type="SMART" id="SM00866">
    <property type="entry name" value="UTRA"/>
    <property type="match status" value="1"/>
</dbReference>
<dbReference type="InterPro" id="IPR050679">
    <property type="entry name" value="Bact_HTH_transcr_reg"/>
</dbReference>
<dbReference type="SUPFAM" id="SSF64288">
    <property type="entry name" value="Chorismate lyase-like"/>
    <property type="match status" value="1"/>
</dbReference>
<dbReference type="OrthoDB" id="7363114at2"/>
<gene>
    <name evidence="6" type="ORF">CTB96_00735</name>
</gene>
<protein>
    <recommendedName>
        <fullName evidence="5">HTH gntR-type domain-containing protein</fullName>
    </recommendedName>
</protein>
<feature type="domain" description="HTH gntR-type" evidence="5">
    <location>
        <begin position="127"/>
        <end position="194"/>
    </location>
</feature>
<dbReference type="Proteomes" id="UP000246722">
    <property type="component" value="Unassembled WGS sequence"/>
</dbReference>
<evidence type="ECO:0000256" key="4">
    <source>
        <dbReference type="SAM" id="MobiDB-lite"/>
    </source>
</evidence>
<dbReference type="GO" id="GO:0045892">
    <property type="term" value="P:negative regulation of DNA-templated transcription"/>
    <property type="evidence" value="ECO:0007669"/>
    <property type="project" value="TreeGrafter"/>
</dbReference>
<dbReference type="PANTHER" id="PTHR44846:SF1">
    <property type="entry name" value="MANNOSYL-D-GLYCERATE TRANSPORT_METABOLISM SYSTEM REPRESSOR MNGR-RELATED"/>
    <property type="match status" value="1"/>
</dbReference>
<comment type="caution">
    <text evidence="6">The sequence shown here is derived from an EMBL/GenBank/DDBJ whole genome shotgun (WGS) entry which is preliminary data.</text>
</comment>
<dbReference type="EMBL" id="QHLY01000003">
    <property type="protein sequence ID" value="PXA73307.1"/>
    <property type="molecule type" value="Genomic_DNA"/>
</dbReference>
<evidence type="ECO:0000256" key="3">
    <source>
        <dbReference type="ARBA" id="ARBA00023163"/>
    </source>
</evidence>
<dbReference type="InterPro" id="IPR000524">
    <property type="entry name" value="Tscrpt_reg_HTH_GntR"/>
</dbReference>
<dbReference type="Gene3D" id="1.10.10.10">
    <property type="entry name" value="Winged helix-like DNA-binding domain superfamily/Winged helix DNA-binding domain"/>
    <property type="match status" value="1"/>
</dbReference>
<evidence type="ECO:0000256" key="1">
    <source>
        <dbReference type="ARBA" id="ARBA00023015"/>
    </source>
</evidence>
<dbReference type="GO" id="GO:0003700">
    <property type="term" value="F:DNA-binding transcription factor activity"/>
    <property type="evidence" value="ECO:0007669"/>
    <property type="project" value="InterPro"/>
</dbReference>
<dbReference type="PROSITE" id="PS50949">
    <property type="entry name" value="HTH_GNTR"/>
    <property type="match status" value="1"/>
</dbReference>
<evidence type="ECO:0000313" key="6">
    <source>
        <dbReference type="EMBL" id="PXA73307.1"/>
    </source>
</evidence>
<evidence type="ECO:0000313" key="7">
    <source>
        <dbReference type="Proteomes" id="UP000246722"/>
    </source>
</evidence>
<keyword evidence="2" id="KW-0238">DNA-binding</keyword>
<evidence type="ECO:0000259" key="5">
    <source>
        <dbReference type="PROSITE" id="PS50949"/>
    </source>
</evidence>
<keyword evidence="1" id="KW-0805">Transcription regulation</keyword>
<dbReference type="InterPro" id="IPR011663">
    <property type="entry name" value="UTRA"/>
</dbReference>
<dbReference type="AlphaFoldDB" id="A0A318A178"/>
<dbReference type="Gene3D" id="3.40.1410.10">
    <property type="entry name" value="Chorismate lyase-like"/>
    <property type="match status" value="1"/>
</dbReference>
<evidence type="ECO:0000256" key="2">
    <source>
        <dbReference type="ARBA" id="ARBA00023125"/>
    </source>
</evidence>
<dbReference type="InterPro" id="IPR036388">
    <property type="entry name" value="WH-like_DNA-bd_sf"/>
</dbReference>
<dbReference type="Pfam" id="PF07702">
    <property type="entry name" value="UTRA"/>
    <property type="match status" value="1"/>
</dbReference>
<dbReference type="InterPro" id="IPR036390">
    <property type="entry name" value="WH_DNA-bd_sf"/>
</dbReference>
<dbReference type="Pfam" id="PF00392">
    <property type="entry name" value="GntR"/>
    <property type="match status" value="1"/>
</dbReference>
<sequence>MICVRGFASGASRSGWSPPADSCWIRSKRVDVSIDRRNRADSVAPLFRRRVGPSDQAFRCLPPPRCRLAATVERRRRCPSNRQGGGAIRAKRNRYTGGPSGGYRGLMDDEELSAHPRASGGSARGRHTSTRRVHDILRASISSGLTFSHDGLTEEFLMRELDASRNSVREALRMLSDEGLVDRRRKSGTSVSGSILRMPLNDMVSPKIEGDLKIRWIERRVVPTTRFIRDALQTEDSHVGMIEHLFLLGGQPVGVRSLYFDKNHDIVETPTAMNRRDAFKFAFSTAMGRVTTVIEAKICDDKTSRVLRVPLNSAILVRQQTLYDIDDNPREVDFTHFRADRLSIVEESLAPLD</sequence>
<reference evidence="6 7" key="1">
    <citation type="submission" date="2018-05" db="EMBL/GenBank/DDBJ databases">
        <title>Genetic diversity of glacier-inhabiting Cryobacterium bacteria in China and description of Cryobacterium mengkeensis sp. nov. and Arthrobacter glacialis sp. nov.</title>
        <authorList>
            <person name="Liu Q."/>
            <person name="Xin Y.-H."/>
        </authorList>
    </citation>
    <scope>NUCLEOTIDE SEQUENCE [LARGE SCALE GENOMIC DNA]</scope>
    <source>
        <strain evidence="6 7">SK-1</strain>
    </source>
</reference>
<dbReference type="PANTHER" id="PTHR44846">
    <property type="entry name" value="MANNOSYL-D-GLYCERATE TRANSPORT/METABOLISM SYSTEM REPRESSOR MNGR-RELATED"/>
    <property type="match status" value="1"/>
</dbReference>
<keyword evidence="3" id="KW-0804">Transcription</keyword>
<dbReference type="CDD" id="cd07377">
    <property type="entry name" value="WHTH_GntR"/>
    <property type="match status" value="1"/>
</dbReference>
<feature type="region of interest" description="Disordered" evidence="4">
    <location>
        <begin position="77"/>
        <end position="108"/>
    </location>
</feature>
<dbReference type="InterPro" id="IPR028978">
    <property type="entry name" value="Chorismate_lyase_/UTRA_dom_sf"/>
</dbReference>
<dbReference type="GO" id="GO:0003677">
    <property type="term" value="F:DNA binding"/>
    <property type="evidence" value="ECO:0007669"/>
    <property type="project" value="UniProtKB-KW"/>
</dbReference>
<accession>A0A318A178</accession>
<dbReference type="SUPFAM" id="SSF46785">
    <property type="entry name" value="Winged helix' DNA-binding domain"/>
    <property type="match status" value="1"/>
</dbReference>
<organism evidence="6 7">
    <name type="scientific">Cryobacterium arcticum</name>
    <dbReference type="NCBI Taxonomy" id="670052"/>
    <lineage>
        <taxon>Bacteria</taxon>
        <taxon>Bacillati</taxon>
        <taxon>Actinomycetota</taxon>
        <taxon>Actinomycetes</taxon>
        <taxon>Micrococcales</taxon>
        <taxon>Microbacteriaceae</taxon>
        <taxon>Cryobacterium</taxon>
    </lineage>
</organism>
<proteinExistence type="predicted"/>